<dbReference type="Pfam" id="PF19381">
    <property type="entry name" value="DUF5956"/>
    <property type="match status" value="1"/>
</dbReference>
<name>A0ABX9WDX6_9ACTN</name>
<dbReference type="RefSeq" id="WP_123242636.1">
    <property type="nucleotide sequence ID" value="NZ_JAAHBY010000070.1"/>
</dbReference>
<evidence type="ECO:0000256" key="1">
    <source>
        <dbReference type="SAM" id="MobiDB-lite"/>
    </source>
</evidence>
<organism evidence="2 3">
    <name type="scientific">Micromonospora solifontis</name>
    <dbReference type="NCBI Taxonomy" id="2487138"/>
    <lineage>
        <taxon>Bacteria</taxon>
        <taxon>Bacillati</taxon>
        <taxon>Actinomycetota</taxon>
        <taxon>Actinomycetes</taxon>
        <taxon>Micromonosporales</taxon>
        <taxon>Micromonosporaceae</taxon>
        <taxon>Micromonospora</taxon>
    </lineage>
</organism>
<keyword evidence="3" id="KW-1185">Reference proteome</keyword>
<proteinExistence type="predicted"/>
<protein>
    <submittedName>
        <fullName evidence="2">Uncharacterized protein</fullName>
    </submittedName>
</protein>
<feature type="region of interest" description="Disordered" evidence="1">
    <location>
        <begin position="137"/>
        <end position="173"/>
    </location>
</feature>
<dbReference type="EMBL" id="RJLN01000070">
    <property type="protein sequence ID" value="RNL94556.1"/>
    <property type="molecule type" value="Genomic_DNA"/>
</dbReference>
<sequence length="173" mass="19096">MSDTSAAPNAWDTARPFPGSPPGISDRRDAIDTPDGRFWELSESGWDAMLGYLADPATLARCVETRHHQVEVTVIDSTGERTFFVPRTSDDQQIIDEGANSYLRDVGLPQRPTGYRWFQRLPGDLTVKDIDEAIYEAIDPGAAPRPPPGRSGARHPRRPEEAAPAVSWRRGDG</sequence>
<reference evidence="2 3" key="1">
    <citation type="submission" date="2018-11" db="EMBL/GenBank/DDBJ databases">
        <title>Micromonospora sp. PPF5-17, a new actinomycetes isolated from a hot spring soil.</title>
        <authorList>
            <person name="Thawai C."/>
        </authorList>
    </citation>
    <scope>NUCLEOTIDE SEQUENCE [LARGE SCALE GENOMIC DNA]</scope>
    <source>
        <strain evidence="2 3">PPF5-17</strain>
    </source>
</reference>
<gene>
    <name evidence="2" type="ORF">EFE23_20890</name>
</gene>
<evidence type="ECO:0000313" key="3">
    <source>
        <dbReference type="Proteomes" id="UP000280698"/>
    </source>
</evidence>
<evidence type="ECO:0000313" key="2">
    <source>
        <dbReference type="EMBL" id="RNL94556.1"/>
    </source>
</evidence>
<feature type="region of interest" description="Disordered" evidence="1">
    <location>
        <begin position="1"/>
        <end position="31"/>
    </location>
</feature>
<dbReference type="Proteomes" id="UP000280698">
    <property type="component" value="Unassembled WGS sequence"/>
</dbReference>
<accession>A0ABX9WDX6</accession>
<dbReference type="InterPro" id="IPR046000">
    <property type="entry name" value="DUF5956"/>
</dbReference>
<comment type="caution">
    <text evidence="2">The sequence shown here is derived from an EMBL/GenBank/DDBJ whole genome shotgun (WGS) entry which is preliminary data.</text>
</comment>